<sequence>MNLPQSCSSVHPLVVNRKTKNQYFNKTAIEISNRNQCKPNYHNNRTRPKPNTFGKLSHSFRPIVYLASYLAYSSSSSSSSSK</sequence>
<evidence type="ECO:0000313" key="1">
    <source>
        <dbReference type="EMBL" id="KRY85000.1"/>
    </source>
</evidence>
<gene>
    <name evidence="1" type="ORF">T4D_13793</name>
</gene>
<dbReference type="EMBL" id="JYDT01000101">
    <property type="protein sequence ID" value="KRY85000.1"/>
    <property type="molecule type" value="Genomic_DNA"/>
</dbReference>
<protein>
    <submittedName>
        <fullName evidence="1">Uncharacterized protein</fullName>
    </submittedName>
</protein>
<organism evidence="1 2">
    <name type="scientific">Trichinella pseudospiralis</name>
    <name type="common">Parasitic roundworm</name>
    <dbReference type="NCBI Taxonomy" id="6337"/>
    <lineage>
        <taxon>Eukaryota</taxon>
        <taxon>Metazoa</taxon>
        <taxon>Ecdysozoa</taxon>
        <taxon>Nematoda</taxon>
        <taxon>Enoplea</taxon>
        <taxon>Dorylaimia</taxon>
        <taxon>Trichinellida</taxon>
        <taxon>Trichinellidae</taxon>
        <taxon>Trichinella</taxon>
    </lineage>
</organism>
<reference evidence="1 2" key="1">
    <citation type="submission" date="2015-01" db="EMBL/GenBank/DDBJ databases">
        <title>Evolution of Trichinella species and genotypes.</title>
        <authorList>
            <person name="Korhonen P.K."/>
            <person name="Edoardo P."/>
            <person name="Giuseppe L.R."/>
            <person name="Gasser R.B."/>
        </authorList>
    </citation>
    <scope>NUCLEOTIDE SEQUENCE [LARGE SCALE GENOMIC DNA]</scope>
    <source>
        <strain evidence="1">ISS470</strain>
    </source>
</reference>
<name>A0A0V1FG30_TRIPS</name>
<accession>A0A0V1FG30</accession>
<evidence type="ECO:0000313" key="2">
    <source>
        <dbReference type="Proteomes" id="UP000054995"/>
    </source>
</evidence>
<dbReference type="Proteomes" id="UP000054995">
    <property type="component" value="Unassembled WGS sequence"/>
</dbReference>
<proteinExistence type="predicted"/>
<dbReference type="AlphaFoldDB" id="A0A0V1FG30"/>
<comment type="caution">
    <text evidence="1">The sequence shown here is derived from an EMBL/GenBank/DDBJ whole genome shotgun (WGS) entry which is preliminary data.</text>
</comment>
<keyword evidence="2" id="KW-1185">Reference proteome</keyword>
<dbReference type="OrthoDB" id="10307432at2759"/>